<gene>
    <name evidence="2" type="ORF">SAMN04489726_4698</name>
</gene>
<name>A0A1G9YA83_ALLAB</name>
<reference evidence="2 3" key="1">
    <citation type="submission" date="2016-10" db="EMBL/GenBank/DDBJ databases">
        <authorList>
            <person name="de Groot N.N."/>
        </authorList>
    </citation>
    <scope>NUCLEOTIDE SEQUENCE [LARGE SCALE GENOMIC DNA]</scope>
    <source>
        <strain evidence="2 3">DSM 44149</strain>
    </source>
</reference>
<organism evidence="2 3">
    <name type="scientific">Allokutzneria albata</name>
    <name type="common">Kibdelosporangium albatum</name>
    <dbReference type="NCBI Taxonomy" id="211114"/>
    <lineage>
        <taxon>Bacteria</taxon>
        <taxon>Bacillati</taxon>
        <taxon>Actinomycetota</taxon>
        <taxon>Actinomycetes</taxon>
        <taxon>Pseudonocardiales</taxon>
        <taxon>Pseudonocardiaceae</taxon>
        <taxon>Allokutzneria</taxon>
    </lineage>
</organism>
<accession>A0A1G9YA83</accession>
<sequence length="66" mass="7667">MASETEGLLWRKSSRSPSNDCVEMACRDDWRFLRDSKMPDGSYLKFTAVQMARFLNFLRSQTSDPV</sequence>
<dbReference type="Pfam" id="PF04149">
    <property type="entry name" value="DUF397"/>
    <property type="match status" value="1"/>
</dbReference>
<protein>
    <recommendedName>
        <fullName evidence="1">DUF397 domain-containing protein</fullName>
    </recommendedName>
</protein>
<evidence type="ECO:0000259" key="1">
    <source>
        <dbReference type="Pfam" id="PF04149"/>
    </source>
</evidence>
<dbReference type="RefSeq" id="WP_081900708.1">
    <property type="nucleotide sequence ID" value="NZ_JOEF01000030.1"/>
</dbReference>
<dbReference type="Proteomes" id="UP000183376">
    <property type="component" value="Chromosome I"/>
</dbReference>
<evidence type="ECO:0000313" key="2">
    <source>
        <dbReference type="EMBL" id="SDN06049.1"/>
    </source>
</evidence>
<feature type="domain" description="DUF397" evidence="1">
    <location>
        <begin position="10"/>
        <end position="58"/>
    </location>
</feature>
<dbReference type="InterPro" id="IPR007278">
    <property type="entry name" value="DUF397"/>
</dbReference>
<proteinExistence type="predicted"/>
<dbReference type="AlphaFoldDB" id="A0A1G9YA83"/>
<keyword evidence="3" id="KW-1185">Reference proteome</keyword>
<evidence type="ECO:0000313" key="3">
    <source>
        <dbReference type="Proteomes" id="UP000183376"/>
    </source>
</evidence>
<dbReference type="EMBL" id="LT629701">
    <property type="protein sequence ID" value="SDN06049.1"/>
    <property type="molecule type" value="Genomic_DNA"/>
</dbReference>
<dbReference type="OrthoDB" id="3430276at2"/>